<evidence type="ECO:0000259" key="8">
    <source>
        <dbReference type="Pfam" id="PF13382"/>
    </source>
</evidence>
<keyword evidence="4 6" id="KW-0464">Manganese</keyword>
<evidence type="ECO:0000313" key="9">
    <source>
        <dbReference type="EMBL" id="SDT01489.1"/>
    </source>
</evidence>
<organism evidence="9 10">
    <name type="scientific">Winogradskyella sediminis</name>
    <dbReference type="NCBI Taxonomy" id="1382466"/>
    <lineage>
        <taxon>Bacteria</taxon>
        <taxon>Pseudomonadati</taxon>
        <taxon>Bacteroidota</taxon>
        <taxon>Flavobacteriia</taxon>
        <taxon>Flavobacteriales</taxon>
        <taxon>Flavobacteriaceae</taxon>
        <taxon>Winogradskyella</taxon>
    </lineage>
</organism>
<proteinExistence type="inferred from homology"/>
<dbReference type="PANTHER" id="PTHR11113">
    <property type="entry name" value="N-ACETYLGLUCOSAMINE-6-PHOSPHATE DEACETYLASE"/>
    <property type="match status" value="1"/>
</dbReference>
<dbReference type="Proteomes" id="UP000198963">
    <property type="component" value="Chromosome I"/>
</dbReference>
<dbReference type="Gene3D" id="2.30.40.10">
    <property type="entry name" value="Urease, subunit C, domain 1"/>
    <property type="match status" value="1"/>
</dbReference>
<dbReference type="NCBIfam" id="TIGR01178">
    <property type="entry name" value="ade"/>
    <property type="match status" value="1"/>
</dbReference>
<dbReference type="InterPro" id="IPR011059">
    <property type="entry name" value="Metal-dep_hydrolase_composite"/>
</dbReference>
<reference evidence="9 10" key="1">
    <citation type="submission" date="2016-10" db="EMBL/GenBank/DDBJ databases">
        <authorList>
            <person name="Varghese N."/>
            <person name="Submissions S."/>
        </authorList>
    </citation>
    <scope>NUCLEOTIDE SEQUENCE [LARGE SCALE GENOMIC DNA]</scope>
    <source>
        <strain evidence="9 10">RHA_55</strain>
    </source>
</reference>
<keyword evidence="10" id="KW-1185">Reference proteome</keyword>
<dbReference type="Pfam" id="PF13382">
    <property type="entry name" value="Adenine_deam_C"/>
    <property type="match status" value="1"/>
</dbReference>
<dbReference type="EMBL" id="LT629774">
    <property type="protein sequence ID" value="SDT01489.1"/>
    <property type="molecule type" value="Genomic_DNA"/>
</dbReference>
<dbReference type="CDD" id="cd01295">
    <property type="entry name" value="AdeC"/>
    <property type="match status" value="1"/>
</dbReference>
<comment type="catalytic activity">
    <reaction evidence="5 6">
        <text>adenine + H2O + H(+) = hypoxanthine + NH4(+)</text>
        <dbReference type="Rhea" id="RHEA:23688"/>
        <dbReference type="ChEBI" id="CHEBI:15377"/>
        <dbReference type="ChEBI" id="CHEBI:15378"/>
        <dbReference type="ChEBI" id="CHEBI:16708"/>
        <dbReference type="ChEBI" id="CHEBI:17368"/>
        <dbReference type="ChEBI" id="CHEBI:28938"/>
        <dbReference type="EC" id="3.5.4.2"/>
    </reaction>
</comment>
<dbReference type="AlphaFoldDB" id="A0A1H1WZ46"/>
<dbReference type="SUPFAM" id="SSF51556">
    <property type="entry name" value="Metallo-dependent hydrolases"/>
    <property type="match status" value="1"/>
</dbReference>
<evidence type="ECO:0000313" key="10">
    <source>
        <dbReference type="Proteomes" id="UP000198963"/>
    </source>
</evidence>
<accession>A0A1H1WZ46</accession>
<feature type="domain" description="Adenine deaminase C-terminal" evidence="8">
    <location>
        <begin position="368"/>
        <end position="532"/>
    </location>
</feature>
<dbReference type="STRING" id="1249933.SAMN04489797_3021"/>
<comment type="cofactor">
    <cofactor evidence="6">
        <name>Mn(2+)</name>
        <dbReference type="ChEBI" id="CHEBI:29035"/>
    </cofactor>
</comment>
<sequence length="540" mass="59068">MKLKGNIVDIQNRSIYQGEVTVENGKIKSIEKKNCGENHYILPGFVDAHIHIESSMLVPSEFAKIAVNHGTVSTISDPHEIANVLGVEGVEFMIENGKQTPFKFNFGAPSCVPATSFESAGAVIDSDDIKTLMANPDIKYLAEMMNYPGVIYDDAEVLKKIAWAKHYNKPVDGHAPGLRGENLTKYISAGISTDHECFSYDEGLEKLQKGMKVIIREGSAAKNFEALIGLLDEHYENMMFCSDDKHPDDLLLGHINQLCARAVAKGVDVFKVLQAACVNPVKHYNLDVGLLNVGDAADCIVVEDLKDFKTLETYINGQLVFANGVSHVKHVDFENLNNFNTDKKDVSDFRFESDAKKIRVIECLDGELVTNEIIVDSKIENGNLVSNTETDVLKMTVVNRYQNDKPAIAFIKNYGLKEGAIASSVGHDSHNIIAIGVSDEAICKAVNLLIENEGGICAVSDTEEKVVALPVAGIMSDKNAEVIGKQYSELDKMAKQLGSQLHAPYMSLSFMALLVIPALKLSDKGLFDGGKFEFTSVKAS</sequence>
<dbReference type="HAMAP" id="MF_01518">
    <property type="entry name" value="Adenine_deamin"/>
    <property type="match status" value="1"/>
</dbReference>
<feature type="domain" description="Amidohydrolase-related" evidence="7">
    <location>
        <begin position="40"/>
        <end position="320"/>
    </location>
</feature>
<dbReference type="InterPro" id="IPR032466">
    <property type="entry name" value="Metal_Hydrolase"/>
</dbReference>
<gene>
    <name evidence="6" type="primary">ade</name>
    <name evidence="9" type="ORF">SAMN04489797_3021</name>
</gene>
<dbReference type="Pfam" id="PF01979">
    <property type="entry name" value="Amidohydro_1"/>
    <property type="match status" value="1"/>
</dbReference>
<evidence type="ECO:0000259" key="7">
    <source>
        <dbReference type="Pfam" id="PF01979"/>
    </source>
</evidence>
<evidence type="ECO:0000256" key="5">
    <source>
        <dbReference type="ARBA" id="ARBA00047720"/>
    </source>
</evidence>
<evidence type="ECO:0000256" key="4">
    <source>
        <dbReference type="ARBA" id="ARBA00023211"/>
    </source>
</evidence>
<dbReference type="EC" id="3.5.4.2" evidence="2 6"/>
<evidence type="ECO:0000256" key="3">
    <source>
        <dbReference type="ARBA" id="ARBA00022801"/>
    </source>
</evidence>
<evidence type="ECO:0000256" key="2">
    <source>
        <dbReference type="ARBA" id="ARBA00012782"/>
    </source>
</evidence>
<dbReference type="PANTHER" id="PTHR11113:SF2">
    <property type="entry name" value="ADENINE DEAMINASE"/>
    <property type="match status" value="1"/>
</dbReference>
<evidence type="ECO:0000256" key="6">
    <source>
        <dbReference type="HAMAP-Rule" id="MF_01518"/>
    </source>
</evidence>
<evidence type="ECO:0000256" key="1">
    <source>
        <dbReference type="ARBA" id="ARBA00006773"/>
    </source>
</evidence>
<dbReference type="GO" id="GO:0006146">
    <property type="term" value="P:adenine catabolic process"/>
    <property type="evidence" value="ECO:0007669"/>
    <property type="project" value="InterPro"/>
</dbReference>
<dbReference type="GO" id="GO:0000034">
    <property type="term" value="F:adenine deaminase activity"/>
    <property type="evidence" value="ECO:0007669"/>
    <property type="project" value="UniProtKB-UniRule"/>
</dbReference>
<keyword evidence="3 6" id="KW-0378">Hydrolase</keyword>
<dbReference type="RefSeq" id="WP_092447465.1">
    <property type="nucleotide sequence ID" value="NZ_LT629774.1"/>
</dbReference>
<name>A0A1H1WZ46_9FLAO</name>
<dbReference type="Gene3D" id="3.20.20.140">
    <property type="entry name" value="Metal-dependent hydrolases"/>
    <property type="match status" value="1"/>
</dbReference>
<dbReference type="SUPFAM" id="SSF51338">
    <property type="entry name" value="Composite domain of metallo-dependent hydrolases"/>
    <property type="match status" value="1"/>
</dbReference>
<dbReference type="InterPro" id="IPR006679">
    <property type="entry name" value="Adenine_deam"/>
</dbReference>
<dbReference type="InterPro" id="IPR006680">
    <property type="entry name" value="Amidohydro-rel"/>
</dbReference>
<dbReference type="InterPro" id="IPR026912">
    <property type="entry name" value="Adenine_deam_C"/>
</dbReference>
<protein>
    <recommendedName>
        <fullName evidence="2 6">Adenine deaminase</fullName>
        <shortName evidence="6">Adenase</shortName>
        <shortName evidence="6">Adenine aminase</shortName>
        <ecNumber evidence="2 6">3.5.4.2</ecNumber>
    </recommendedName>
</protein>
<comment type="similarity">
    <text evidence="1 6">Belongs to the metallo-dependent hydrolases superfamily. Adenine deaminase family.</text>
</comment>